<dbReference type="PANTHER" id="PTHR18947">
    <property type="entry name" value="HOOK PROTEINS"/>
    <property type="match status" value="1"/>
</dbReference>
<dbReference type="InterPro" id="IPR001715">
    <property type="entry name" value="CH_dom"/>
</dbReference>
<evidence type="ECO:0000256" key="5">
    <source>
        <dbReference type="ARBA" id="ARBA00023054"/>
    </source>
</evidence>
<evidence type="ECO:0000256" key="7">
    <source>
        <dbReference type="SAM" id="Coils"/>
    </source>
</evidence>
<accession>A0AAV2IG37</accession>
<keyword evidence="3" id="KW-0963">Cytoplasm</keyword>
<name>A0AAV2IG37_LYMST</name>
<dbReference type="Proteomes" id="UP001497497">
    <property type="component" value="Unassembled WGS sequence"/>
</dbReference>
<reference evidence="10 11" key="1">
    <citation type="submission" date="2024-04" db="EMBL/GenBank/DDBJ databases">
        <authorList>
            <consortium name="Genoscope - CEA"/>
            <person name="William W."/>
        </authorList>
    </citation>
    <scope>NUCLEOTIDE SEQUENCE [LARGE SCALE GENOMIC DNA]</scope>
</reference>
<feature type="compositionally biased region" description="Gly residues" evidence="8">
    <location>
        <begin position="782"/>
        <end position="792"/>
    </location>
</feature>
<dbReference type="GO" id="GO:0005813">
    <property type="term" value="C:centrosome"/>
    <property type="evidence" value="ECO:0007669"/>
    <property type="project" value="TreeGrafter"/>
</dbReference>
<keyword evidence="11" id="KW-1185">Reference proteome</keyword>
<evidence type="ECO:0000256" key="6">
    <source>
        <dbReference type="ARBA" id="ARBA00023212"/>
    </source>
</evidence>
<dbReference type="InterPro" id="IPR008636">
    <property type="entry name" value="Hook_C"/>
</dbReference>
<organism evidence="10 11">
    <name type="scientific">Lymnaea stagnalis</name>
    <name type="common">Great pond snail</name>
    <name type="synonym">Helix stagnalis</name>
    <dbReference type="NCBI Taxonomy" id="6523"/>
    <lineage>
        <taxon>Eukaryota</taxon>
        <taxon>Metazoa</taxon>
        <taxon>Spiralia</taxon>
        <taxon>Lophotrochozoa</taxon>
        <taxon>Mollusca</taxon>
        <taxon>Gastropoda</taxon>
        <taxon>Heterobranchia</taxon>
        <taxon>Euthyneura</taxon>
        <taxon>Panpulmonata</taxon>
        <taxon>Hygrophila</taxon>
        <taxon>Lymnaeoidea</taxon>
        <taxon>Lymnaeidae</taxon>
        <taxon>Lymnaea</taxon>
    </lineage>
</organism>
<dbReference type="GO" id="GO:0008017">
    <property type="term" value="F:microtubule binding"/>
    <property type="evidence" value="ECO:0007669"/>
    <property type="project" value="InterPro"/>
</dbReference>
<dbReference type="AlphaFoldDB" id="A0AAV2IG37"/>
<evidence type="ECO:0000256" key="1">
    <source>
        <dbReference type="ARBA" id="ARBA00004245"/>
    </source>
</evidence>
<evidence type="ECO:0000256" key="2">
    <source>
        <dbReference type="ARBA" id="ARBA00006946"/>
    </source>
</evidence>
<dbReference type="InterPro" id="IPR043936">
    <property type="entry name" value="HOOK_N"/>
</dbReference>
<feature type="coiled-coil region" evidence="7">
    <location>
        <begin position="568"/>
        <end position="609"/>
    </location>
</feature>
<dbReference type="FunFam" id="1.10.418.10:FF:000024">
    <property type="entry name" value="Hook homolog 3 (Drosophila)"/>
    <property type="match status" value="1"/>
</dbReference>
<dbReference type="InterPro" id="IPR036872">
    <property type="entry name" value="CH_dom_sf"/>
</dbReference>
<evidence type="ECO:0000256" key="3">
    <source>
        <dbReference type="ARBA" id="ARBA00022490"/>
    </source>
</evidence>
<feature type="coiled-coil region" evidence="7">
    <location>
        <begin position="168"/>
        <end position="426"/>
    </location>
</feature>
<feature type="compositionally biased region" description="Polar residues" evidence="8">
    <location>
        <begin position="708"/>
        <end position="717"/>
    </location>
</feature>
<dbReference type="GO" id="GO:0031122">
    <property type="term" value="P:cytoplasmic microtubule organization"/>
    <property type="evidence" value="ECO:0007669"/>
    <property type="project" value="InterPro"/>
</dbReference>
<comment type="caution">
    <text evidence="10">The sequence shown here is derived from an EMBL/GenBank/DDBJ whole genome shotgun (WGS) entry which is preliminary data.</text>
</comment>
<evidence type="ECO:0000256" key="8">
    <source>
        <dbReference type="SAM" id="MobiDB-lite"/>
    </source>
</evidence>
<feature type="compositionally biased region" description="Polar residues" evidence="8">
    <location>
        <begin position="743"/>
        <end position="760"/>
    </location>
</feature>
<keyword evidence="5 7" id="KW-0175">Coiled coil</keyword>
<evidence type="ECO:0000259" key="9">
    <source>
        <dbReference type="PROSITE" id="PS50021"/>
    </source>
</evidence>
<gene>
    <name evidence="10" type="ORF">GSLYS_00019035001</name>
</gene>
<dbReference type="PANTHER" id="PTHR18947:SF39">
    <property type="entry name" value="PROTEIN HOOK"/>
    <property type="match status" value="1"/>
</dbReference>
<evidence type="ECO:0000313" key="11">
    <source>
        <dbReference type="Proteomes" id="UP001497497"/>
    </source>
</evidence>
<proteinExistence type="inferred from homology"/>
<dbReference type="GO" id="GO:0005874">
    <property type="term" value="C:microtubule"/>
    <property type="evidence" value="ECO:0007669"/>
    <property type="project" value="UniProtKB-KW"/>
</dbReference>
<feature type="compositionally biased region" description="Basic residues" evidence="8">
    <location>
        <begin position="732"/>
        <end position="742"/>
    </location>
</feature>
<dbReference type="Pfam" id="PF19047">
    <property type="entry name" value="HOOK_N"/>
    <property type="match status" value="1"/>
</dbReference>
<comment type="subcellular location">
    <subcellularLocation>
        <location evidence="1">Cytoplasm</location>
        <location evidence="1">Cytoskeleton</location>
    </subcellularLocation>
</comment>
<dbReference type="SUPFAM" id="SSF116907">
    <property type="entry name" value="Hook domain"/>
    <property type="match status" value="1"/>
</dbReference>
<keyword evidence="4" id="KW-0493">Microtubule</keyword>
<evidence type="ECO:0000256" key="4">
    <source>
        <dbReference type="ARBA" id="ARBA00022701"/>
    </source>
</evidence>
<dbReference type="GO" id="GO:0005737">
    <property type="term" value="C:cytoplasm"/>
    <property type="evidence" value="ECO:0007669"/>
    <property type="project" value="TreeGrafter"/>
</dbReference>
<protein>
    <recommendedName>
        <fullName evidence="9">Calponin-homology (CH) domain-containing protein</fullName>
    </recommendedName>
</protein>
<keyword evidence="6" id="KW-0206">Cytoskeleton</keyword>
<dbReference type="PROSITE" id="PS50021">
    <property type="entry name" value="CH"/>
    <property type="match status" value="1"/>
</dbReference>
<feature type="domain" description="Calponin-homology (CH)" evidence="9">
    <location>
        <begin position="5"/>
        <end position="121"/>
    </location>
</feature>
<feature type="region of interest" description="Disordered" evidence="8">
    <location>
        <begin position="527"/>
        <end position="549"/>
    </location>
</feature>
<feature type="region of interest" description="Disordered" evidence="8">
    <location>
        <begin position="708"/>
        <end position="792"/>
    </location>
</feature>
<comment type="similarity">
    <text evidence="2">Belongs to the hook family.</text>
</comment>
<dbReference type="GO" id="GO:0030705">
    <property type="term" value="P:cytoskeleton-dependent intracellular transport"/>
    <property type="evidence" value="ECO:0007669"/>
    <property type="project" value="InterPro"/>
</dbReference>
<dbReference type="Pfam" id="PF05622">
    <property type="entry name" value="HOOK"/>
    <property type="match status" value="1"/>
</dbReference>
<sequence length="792" mass="91467">MDEREQICYSLITWLETFSVDAPHSSPSELSDGVAIAQALSIIAPHFFTQSWLSKIRAEDLSNWRLKVTNLKKILKGILEYNLECLGVTMQGFQMPDVNAIGEHCDPQELGRLLQLVLNIAINCDNKQKYIQTIMSMEEDVQQIIKNAIQELMTKETLPGDDLESELHEQLKKAVDELNNSLEAKEELLQRCHELDAQVASLQEERLSLIADRDKLEERLQMAESFEDTSTPAGKRVAQLQHQIECLQEELYRLESGKDDYRIKYEVLNKDYTELKEKNAELSKLASESRAMKDELDILRHTSDSLAKSESLVESYKKKLEEFSDLKGQMKMVEEKNTKYMQQQIEMEEELKRVTLLKQQLESYKRQTLELQNKSTEETKRADKAEFEFKRIQEKLTTLQREKERIQTERDSLREINDELKCTQLQSSGLVGSCLSPRDGFPDFKIDQLQNNEITTPNSFFFRERLLRLEHENKMLKIRTSAGQDEAVVSSEMLDEVNAKKNELETEVRLLNQQLMKVQAELEDLQENEKSASAASNSEYVSMRTQLSESKQRLEERDLQLHQKQQHIDDLSTRLAATNDRVVELADQLGRKDEEIRIMEEKYRKYLEKAKNVIKSLDPRHGLDSSTEVFALKNQLHEKDNYISFLENDQEKMKSVREHEERLIVTAWYNLGMQLQRQAAEERLANSSMGQSFLARQRQVHTRRANTINSLHSNATPSEVEEGPLTIQTPNSKRRFSFRKSKQASPSPMLSRKPSNSASVQPAIPQAAEEEPFPQISPNHFNGGGGNRSKHT</sequence>
<dbReference type="Gene3D" id="1.10.418.10">
    <property type="entry name" value="Calponin-like domain"/>
    <property type="match status" value="1"/>
</dbReference>
<dbReference type="EMBL" id="CAXITT010000721">
    <property type="protein sequence ID" value="CAL1545552.1"/>
    <property type="molecule type" value="Genomic_DNA"/>
</dbReference>
<dbReference type="GO" id="GO:0051959">
    <property type="term" value="F:dynein light intermediate chain binding"/>
    <property type="evidence" value="ECO:0007669"/>
    <property type="project" value="TreeGrafter"/>
</dbReference>
<dbReference type="CDD" id="cd22222">
    <property type="entry name" value="HkD_Hook"/>
    <property type="match status" value="1"/>
</dbReference>
<evidence type="ECO:0000313" key="10">
    <source>
        <dbReference type="EMBL" id="CAL1545552.1"/>
    </source>
</evidence>